<comment type="caution">
    <text evidence="1">The sequence shown here is derived from an EMBL/GenBank/DDBJ whole genome shotgun (WGS) entry which is preliminary data.</text>
</comment>
<dbReference type="SUPFAM" id="SSF55144">
    <property type="entry name" value="LigT-like"/>
    <property type="match status" value="1"/>
</dbReference>
<sequence length="174" mass="19806">MADDDPLILTAWLDDTSFEFFQTMRQRHFPPARNHIPAHLTLFHHLPGDGIGWITQELQKVAQELAPVEGQVARLRFLGRGVAYDIDCPAIERLRDDLSAAFSQVLTPQDRQRMRPHVTIQNKVAPPEARALFDGLSAEFRPFPLTIRGMLLWHYRGGPWDEAGRFPFSVPAQA</sequence>
<name>A0ABQ1VJG4_9RHOB</name>
<protein>
    <recommendedName>
        <fullName evidence="3">2'-5' RNA ligase family protein</fullName>
    </recommendedName>
</protein>
<proteinExistence type="predicted"/>
<dbReference type="InterPro" id="IPR009097">
    <property type="entry name" value="Cyclic_Pdiesterase"/>
</dbReference>
<reference evidence="2" key="1">
    <citation type="journal article" date="2019" name="Int. J. Syst. Evol. Microbiol.">
        <title>The Global Catalogue of Microorganisms (GCM) 10K type strain sequencing project: providing services to taxonomists for standard genome sequencing and annotation.</title>
        <authorList>
            <consortium name="The Broad Institute Genomics Platform"/>
            <consortium name="The Broad Institute Genome Sequencing Center for Infectious Disease"/>
            <person name="Wu L."/>
            <person name="Ma J."/>
        </authorList>
    </citation>
    <scope>NUCLEOTIDE SEQUENCE [LARGE SCALE GENOMIC DNA]</scope>
    <source>
        <strain evidence="2">CGMCC 1.15419</strain>
    </source>
</reference>
<evidence type="ECO:0000313" key="1">
    <source>
        <dbReference type="EMBL" id="GGF67695.1"/>
    </source>
</evidence>
<organism evidence="1 2">
    <name type="scientific">Paracoccus acridae</name>
    <dbReference type="NCBI Taxonomy" id="1795310"/>
    <lineage>
        <taxon>Bacteria</taxon>
        <taxon>Pseudomonadati</taxon>
        <taxon>Pseudomonadota</taxon>
        <taxon>Alphaproteobacteria</taxon>
        <taxon>Rhodobacterales</taxon>
        <taxon>Paracoccaceae</taxon>
        <taxon>Paracoccus</taxon>
    </lineage>
</organism>
<accession>A0ABQ1VJG4</accession>
<keyword evidence="2" id="KW-1185">Reference proteome</keyword>
<dbReference type="RefSeq" id="WP_188715069.1">
    <property type="nucleotide sequence ID" value="NZ_BMIV01000006.1"/>
</dbReference>
<gene>
    <name evidence="1" type="ORF">GCM10011402_20130</name>
</gene>
<dbReference type="Proteomes" id="UP000640509">
    <property type="component" value="Unassembled WGS sequence"/>
</dbReference>
<dbReference type="Gene3D" id="3.90.1140.10">
    <property type="entry name" value="Cyclic phosphodiesterase"/>
    <property type="match status" value="1"/>
</dbReference>
<dbReference type="EMBL" id="BMIV01000006">
    <property type="protein sequence ID" value="GGF67695.1"/>
    <property type="molecule type" value="Genomic_DNA"/>
</dbReference>
<evidence type="ECO:0000313" key="2">
    <source>
        <dbReference type="Proteomes" id="UP000640509"/>
    </source>
</evidence>
<dbReference type="Pfam" id="PF13563">
    <property type="entry name" value="2_5_RNA_ligase2"/>
    <property type="match status" value="1"/>
</dbReference>
<evidence type="ECO:0008006" key="3">
    <source>
        <dbReference type="Google" id="ProtNLM"/>
    </source>
</evidence>